<dbReference type="InterPro" id="IPR001708">
    <property type="entry name" value="YidC/ALB3/OXA1/COX18"/>
</dbReference>
<evidence type="ECO:0000256" key="14">
    <source>
        <dbReference type="SAM" id="MobiDB-lite"/>
    </source>
</evidence>
<evidence type="ECO:0000256" key="5">
    <source>
        <dbReference type="ARBA" id="ARBA00022475"/>
    </source>
</evidence>
<evidence type="ECO:0000256" key="12">
    <source>
        <dbReference type="ARBA" id="ARBA00033342"/>
    </source>
</evidence>
<feature type="compositionally biased region" description="Low complexity" evidence="14">
    <location>
        <begin position="49"/>
        <end position="75"/>
    </location>
</feature>
<dbReference type="CDD" id="cd20070">
    <property type="entry name" value="5TM_YidC_Alb3"/>
    <property type="match status" value="1"/>
</dbReference>
<feature type="transmembrane region" description="Helical" evidence="13">
    <location>
        <begin position="376"/>
        <end position="395"/>
    </location>
</feature>
<dbReference type="GO" id="GO:0005886">
    <property type="term" value="C:plasma membrane"/>
    <property type="evidence" value="ECO:0007669"/>
    <property type="project" value="UniProtKB-SubCell"/>
</dbReference>
<dbReference type="Pfam" id="PF14849">
    <property type="entry name" value="YidC_periplas"/>
    <property type="match status" value="1"/>
</dbReference>
<gene>
    <name evidence="13" type="primary">yidC</name>
    <name evidence="17" type="synonym">oxaA</name>
    <name evidence="17" type="ORF">APO_1250</name>
</gene>
<dbReference type="NCBIfam" id="TIGR03592">
    <property type="entry name" value="yidC_oxa1_cterm"/>
    <property type="match status" value="1"/>
</dbReference>
<evidence type="ECO:0000259" key="16">
    <source>
        <dbReference type="Pfam" id="PF14849"/>
    </source>
</evidence>
<feature type="transmembrane region" description="Helical" evidence="13">
    <location>
        <begin position="503"/>
        <end position="522"/>
    </location>
</feature>
<evidence type="ECO:0000256" key="6">
    <source>
        <dbReference type="ARBA" id="ARBA00022692"/>
    </source>
</evidence>
<keyword evidence="6 13" id="KW-0812">Transmembrane</keyword>
<comment type="function">
    <text evidence="13">Required for the insertion and/or proper folding and/or complex formation of integral membrane proteins into the membrane. Involved in integration of membrane proteins that insert both dependently and independently of the Sec translocase complex, as well as at least some lipoproteins. Aids folding of multispanning membrane proteins.</text>
</comment>
<dbReference type="HAMAP" id="MF_01810">
    <property type="entry name" value="YidC_type1"/>
    <property type="match status" value="1"/>
</dbReference>
<dbReference type="InterPro" id="IPR038221">
    <property type="entry name" value="YidC_periplasmic_sf"/>
</dbReference>
<evidence type="ECO:0000256" key="7">
    <source>
        <dbReference type="ARBA" id="ARBA00022927"/>
    </source>
</evidence>
<proteinExistence type="inferred from homology"/>
<evidence type="ECO:0000259" key="15">
    <source>
        <dbReference type="Pfam" id="PF02096"/>
    </source>
</evidence>
<evidence type="ECO:0000256" key="1">
    <source>
        <dbReference type="ARBA" id="ARBA00004429"/>
    </source>
</evidence>
<dbReference type="EMBL" id="AEUP01000023">
    <property type="protein sequence ID" value="EGE48209.1"/>
    <property type="molecule type" value="Genomic_DNA"/>
</dbReference>
<keyword evidence="10 13" id="KW-0143">Chaperone</keyword>
<accession>F1YTI5</accession>
<dbReference type="NCBIfam" id="TIGR03593">
    <property type="entry name" value="yidC_nterm"/>
    <property type="match status" value="1"/>
</dbReference>
<evidence type="ECO:0000256" key="2">
    <source>
        <dbReference type="ARBA" id="ARBA00010527"/>
    </source>
</evidence>
<feature type="transmembrane region" description="Helical" evidence="13">
    <location>
        <begin position="17"/>
        <end position="35"/>
    </location>
</feature>
<evidence type="ECO:0000256" key="11">
    <source>
        <dbReference type="ARBA" id="ARBA00033245"/>
    </source>
</evidence>
<comment type="caution">
    <text evidence="17">The sequence shown here is derived from an EMBL/GenBank/DDBJ whole genome shotgun (WGS) entry which is preliminary data.</text>
</comment>
<dbReference type="GO" id="GO:0051205">
    <property type="term" value="P:protein insertion into membrane"/>
    <property type="evidence" value="ECO:0007669"/>
    <property type="project" value="TreeGrafter"/>
</dbReference>
<keyword evidence="7 13" id="KW-0653">Protein transport</keyword>
<dbReference type="GO" id="GO:0015031">
    <property type="term" value="P:protein transport"/>
    <property type="evidence" value="ECO:0007669"/>
    <property type="project" value="UniProtKB-KW"/>
</dbReference>
<dbReference type="PRINTS" id="PR00701">
    <property type="entry name" value="60KDINNERMP"/>
</dbReference>
<keyword evidence="8 13" id="KW-1133">Transmembrane helix</keyword>
<keyword evidence="9 13" id="KW-0472">Membrane</keyword>
<feature type="region of interest" description="Disordered" evidence="14">
    <location>
        <begin position="49"/>
        <end position="81"/>
    </location>
</feature>
<dbReference type="PANTHER" id="PTHR12428">
    <property type="entry name" value="OXA1"/>
    <property type="match status" value="1"/>
</dbReference>
<comment type="similarity">
    <text evidence="2 13">Belongs to the OXA1/ALB3/YidC family. Type 1 subfamily.</text>
</comment>
<evidence type="ECO:0000256" key="9">
    <source>
        <dbReference type="ARBA" id="ARBA00023136"/>
    </source>
</evidence>
<evidence type="ECO:0000256" key="13">
    <source>
        <dbReference type="HAMAP-Rule" id="MF_01810"/>
    </source>
</evidence>
<dbReference type="AlphaFoldDB" id="F1YTI5"/>
<dbReference type="Pfam" id="PF02096">
    <property type="entry name" value="60KD_IMP"/>
    <property type="match status" value="1"/>
</dbReference>
<evidence type="ECO:0000256" key="3">
    <source>
        <dbReference type="ARBA" id="ARBA00015325"/>
    </source>
</evidence>
<dbReference type="NCBIfam" id="NF002353">
    <property type="entry name" value="PRK01318.1-4"/>
    <property type="match status" value="1"/>
</dbReference>
<evidence type="ECO:0000313" key="17">
    <source>
        <dbReference type="EMBL" id="EGE48209.1"/>
    </source>
</evidence>
<dbReference type="Proteomes" id="UP000018454">
    <property type="component" value="Unassembled WGS sequence"/>
</dbReference>
<dbReference type="PRINTS" id="PR01900">
    <property type="entry name" value="YIDCPROTEIN"/>
</dbReference>
<dbReference type="CDD" id="cd19961">
    <property type="entry name" value="EcYidC-like_peri"/>
    <property type="match status" value="1"/>
</dbReference>
<dbReference type="PANTHER" id="PTHR12428:SF65">
    <property type="entry name" value="CYTOCHROME C OXIDASE ASSEMBLY PROTEIN COX18, MITOCHONDRIAL"/>
    <property type="match status" value="1"/>
</dbReference>
<protein>
    <recommendedName>
        <fullName evidence="3 13">Membrane protein insertase YidC</fullName>
    </recommendedName>
    <alternativeName>
        <fullName evidence="12 13">Foldase YidC</fullName>
    </alternativeName>
    <alternativeName>
        <fullName evidence="11 13">Membrane integrase YidC</fullName>
    </alternativeName>
    <alternativeName>
        <fullName evidence="13">Membrane protein YidC</fullName>
    </alternativeName>
</protein>
<comment type="subcellular location">
    <subcellularLocation>
        <location evidence="1">Cell inner membrane</location>
        <topology evidence="1">Multi-pass membrane protein</topology>
    </subcellularLocation>
    <subcellularLocation>
        <location evidence="13">Cell membrane</location>
        <topology evidence="13">Multi-pass membrane protein</topology>
    </subcellularLocation>
</comment>
<feature type="transmembrane region" description="Helical" evidence="13">
    <location>
        <begin position="440"/>
        <end position="460"/>
    </location>
</feature>
<reference evidence="17 18" key="1">
    <citation type="journal article" date="2011" name="Science">
        <title>Drosophila microbiome modulates host developmental and metabolic homeostasis via insulin signaling.</title>
        <authorList>
            <person name="Shin S.C."/>
            <person name="Kim S.H."/>
            <person name="You H."/>
            <person name="Kim B."/>
            <person name="Kim A.C."/>
            <person name="Lee K.A."/>
            <person name="Yoon J.H."/>
            <person name="Ryu J.H."/>
            <person name="Lee W.J."/>
        </authorList>
    </citation>
    <scope>NUCLEOTIDE SEQUENCE [LARGE SCALE GENOMIC DNA]</scope>
    <source>
        <strain evidence="17 18">DM001</strain>
    </source>
</reference>
<feature type="domain" description="Membrane insertase YidC N-terminal" evidence="16">
    <location>
        <begin position="83"/>
        <end position="365"/>
    </location>
</feature>
<evidence type="ECO:0000256" key="4">
    <source>
        <dbReference type="ARBA" id="ARBA00022448"/>
    </source>
</evidence>
<evidence type="ECO:0000256" key="8">
    <source>
        <dbReference type="ARBA" id="ARBA00022989"/>
    </source>
</evidence>
<keyword evidence="4 13" id="KW-0813">Transport</keyword>
<feature type="domain" description="Membrane insertase YidC/Oxa/ALB C-terminal" evidence="15">
    <location>
        <begin position="377"/>
        <end position="577"/>
    </location>
</feature>
<dbReference type="InterPro" id="IPR019998">
    <property type="entry name" value="Membr_insert_YidC"/>
</dbReference>
<feature type="transmembrane region" description="Helical" evidence="13">
    <location>
        <begin position="543"/>
        <end position="563"/>
    </location>
</feature>
<dbReference type="Gene3D" id="2.70.98.90">
    <property type="match status" value="1"/>
</dbReference>
<name>F1YTI5_9PROT</name>
<evidence type="ECO:0000313" key="18">
    <source>
        <dbReference type="Proteomes" id="UP000018454"/>
    </source>
</evidence>
<comment type="subunit">
    <text evidence="13">Interacts with the Sec translocase complex via SecD. Specifically interacts with transmembrane segments of nascent integral membrane proteins during membrane integration.</text>
</comment>
<sequence length="594" mass="65766">MYVQGAARPELMDSKRLILATLLSALVLFGYDYFFPQHQLVPPAQQGVHAVAPPAPASSGAAAPAENTQAEAAAPVKDGPETRVAINAPAVQGTLNLRGARLDDLVLKHYRETVKPDSPDVRVLNSASTHADYVDFGWRAPSDVSVRLPDANTLWKASGTQMDAEHPLTLSWDNGQGLTFDIRLSVDQNYMFTISQQVHNSTGQAVALYPFYRVNRGYTPEETGGMLVHEGPISVIDGRLNEGSYKTVRTGGVPPDNIAWSHQGTGGWAGITDKYWLMAVLPDQNANVIGTYGFQAAQGAYQVGFTATAPVQVAAGQTASTEAHVFAGAKEVRLLEQYEKDLHVPMFWKAVDFGWLSFLTRPVFFVLDWLNEHLGSFGLALLTFTVIVKVAFLPLTIKQMRMTWKTARLKPQVDLIRSRLKDDPMAMQQQIMALYRQENVNLFGGFLPLLIQAPVFWCLYKDLYVTIEMRHAPFVGWVKDLSAPDPTNLFNLFGLIPFDPTHITPFLALGAWPIMYGATLFLMQKVSSSSANMDPSQQKVMMFIPLLFTFFMARQPVGLVIYYCWSNILTAVQQVVIISRLKAADAKPQLVKPK</sequence>
<dbReference type="InterPro" id="IPR028053">
    <property type="entry name" value="Membr_insert_YidC_N"/>
</dbReference>
<evidence type="ECO:0000256" key="10">
    <source>
        <dbReference type="ARBA" id="ARBA00023186"/>
    </source>
</evidence>
<dbReference type="GO" id="GO:0032977">
    <property type="term" value="F:membrane insertase activity"/>
    <property type="evidence" value="ECO:0007669"/>
    <property type="project" value="InterPro"/>
</dbReference>
<organism evidence="17 18">
    <name type="scientific">Acetobacter pomorum DM001</name>
    <dbReference type="NCBI Taxonomy" id="945681"/>
    <lineage>
        <taxon>Bacteria</taxon>
        <taxon>Pseudomonadati</taxon>
        <taxon>Pseudomonadota</taxon>
        <taxon>Alphaproteobacteria</taxon>
        <taxon>Acetobacterales</taxon>
        <taxon>Acetobacteraceae</taxon>
        <taxon>Acetobacter</taxon>
    </lineage>
</organism>
<keyword evidence="5 13" id="KW-1003">Cell membrane</keyword>
<dbReference type="InterPro" id="IPR028055">
    <property type="entry name" value="YidC/Oxa/ALB_C"/>
</dbReference>
<dbReference type="InterPro" id="IPR047196">
    <property type="entry name" value="YidC_ALB_C"/>
</dbReference>